<accession>A0A8J6LD00</accession>
<comment type="caution">
    <text evidence="1">The sequence shown here is derived from an EMBL/GenBank/DDBJ whole genome shotgun (WGS) entry which is preliminary data.</text>
</comment>
<dbReference type="Proteomes" id="UP000719412">
    <property type="component" value="Unassembled WGS sequence"/>
</dbReference>
<gene>
    <name evidence="1" type="ORF">GEV33_006711</name>
</gene>
<keyword evidence="2" id="KW-1185">Reference proteome</keyword>
<dbReference type="EMBL" id="JABDTM020022118">
    <property type="protein sequence ID" value="KAH0816080.1"/>
    <property type="molecule type" value="Genomic_DNA"/>
</dbReference>
<name>A0A8J6LD00_TENMO</name>
<proteinExistence type="predicted"/>
<reference evidence="1" key="2">
    <citation type="submission" date="2021-08" db="EMBL/GenBank/DDBJ databases">
        <authorList>
            <person name="Eriksson T."/>
        </authorList>
    </citation>
    <scope>NUCLEOTIDE SEQUENCE</scope>
    <source>
        <strain evidence="1">Stoneville</strain>
        <tissue evidence="1">Whole head</tissue>
    </source>
</reference>
<dbReference type="AlphaFoldDB" id="A0A8J6LD00"/>
<protein>
    <submittedName>
        <fullName evidence="1">Uncharacterized protein</fullName>
    </submittedName>
</protein>
<reference evidence="1" key="1">
    <citation type="journal article" date="2020" name="J Insects Food Feed">
        <title>The yellow mealworm (Tenebrio molitor) genome: a resource for the emerging insects as food and feed industry.</title>
        <authorList>
            <person name="Eriksson T."/>
            <person name="Andere A."/>
            <person name="Kelstrup H."/>
            <person name="Emery V."/>
            <person name="Picard C."/>
        </authorList>
    </citation>
    <scope>NUCLEOTIDE SEQUENCE</scope>
    <source>
        <strain evidence="1">Stoneville</strain>
        <tissue evidence="1">Whole head</tissue>
    </source>
</reference>
<organism evidence="1 2">
    <name type="scientific">Tenebrio molitor</name>
    <name type="common">Yellow mealworm beetle</name>
    <dbReference type="NCBI Taxonomy" id="7067"/>
    <lineage>
        <taxon>Eukaryota</taxon>
        <taxon>Metazoa</taxon>
        <taxon>Ecdysozoa</taxon>
        <taxon>Arthropoda</taxon>
        <taxon>Hexapoda</taxon>
        <taxon>Insecta</taxon>
        <taxon>Pterygota</taxon>
        <taxon>Neoptera</taxon>
        <taxon>Endopterygota</taxon>
        <taxon>Coleoptera</taxon>
        <taxon>Polyphaga</taxon>
        <taxon>Cucujiformia</taxon>
        <taxon>Tenebrionidae</taxon>
        <taxon>Tenebrio</taxon>
    </lineage>
</organism>
<evidence type="ECO:0000313" key="1">
    <source>
        <dbReference type="EMBL" id="KAH0816080.1"/>
    </source>
</evidence>
<sequence length="51" mass="6012">MSFLSYDFLEKYATHNSQCAQVNDCVQIKSKLITTYTTQLIRQQCVQLNFF</sequence>
<evidence type="ECO:0000313" key="2">
    <source>
        <dbReference type="Proteomes" id="UP000719412"/>
    </source>
</evidence>